<evidence type="ECO:0000313" key="1">
    <source>
        <dbReference type="EMBL" id="GJT13363.1"/>
    </source>
</evidence>
<name>A0ABQ5BHT6_9ASTR</name>
<organism evidence="1 2">
    <name type="scientific">Tanacetum coccineum</name>
    <dbReference type="NCBI Taxonomy" id="301880"/>
    <lineage>
        <taxon>Eukaryota</taxon>
        <taxon>Viridiplantae</taxon>
        <taxon>Streptophyta</taxon>
        <taxon>Embryophyta</taxon>
        <taxon>Tracheophyta</taxon>
        <taxon>Spermatophyta</taxon>
        <taxon>Magnoliopsida</taxon>
        <taxon>eudicotyledons</taxon>
        <taxon>Gunneridae</taxon>
        <taxon>Pentapetalae</taxon>
        <taxon>asterids</taxon>
        <taxon>campanulids</taxon>
        <taxon>Asterales</taxon>
        <taxon>Asteraceae</taxon>
        <taxon>Asteroideae</taxon>
        <taxon>Anthemideae</taxon>
        <taxon>Anthemidinae</taxon>
        <taxon>Tanacetum</taxon>
    </lineage>
</organism>
<protein>
    <submittedName>
        <fullName evidence="1">Uncharacterized protein</fullName>
    </submittedName>
</protein>
<sequence>MDVATNLRGPLGLGKWASIFVIVWFSLAPSKVMLLKHDAGDFVPDTSFDISASLEYVSGLVHASLAKVVRCVSLSVAPEETIPHHVPQSSIGKSSCRF</sequence>
<dbReference type="EMBL" id="BQNB010013223">
    <property type="protein sequence ID" value="GJT13363.1"/>
    <property type="molecule type" value="Genomic_DNA"/>
</dbReference>
<reference evidence="1" key="2">
    <citation type="submission" date="2022-01" db="EMBL/GenBank/DDBJ databases">
        <authorList>
            <person name="Yamashiro T."/>
            <person name="Shiraishi A."/>
            <person name="Satake H."/>
            <person name="Nakayama K."/>
        </authorList>
    </citation>
    <scope>NUCLEOTIDE SEQUENCE</scope>
</reference>
<gene>
    <name evidence="1" type="ORF">Tco_0860405</name>
</gene>
<proteinExistence type="predicted"/>
<comment type="caution">
    <text evidence="1">The sequence shown here is derived from an EMBL/GenBank/DDBJ whole genome shotgun (WGS) entry which is preliminary data.</text>
</comment>
<evidence type="ECO:0000313" key="2">
    <source>
        <dbReference type="Proteomes" id="UP001151760"/>
    </source>
</evidence>
<accession>A0ABQ5BHT6</accession>
<keyword evidence="2" id="KW-1185">Reference proteome</keyword>
<reference evidence="1" key="1">
    <citation type="journal article" date="2022" name="Int. J. Mol. Sci.">
        <title>Draft Genome of Tanacetum Coccineum: Genomic Comparison of Closely Related Tanacetum-Family Plants.</title>
        <authorList>
            <person name="Yamashiro T."/>
            <person name="Shiraishi A."/>
            <person name="Nakayama K."/>
            <person name="Satake H."/>
        </authorList>
    </citation>
    <scope>NUCLEOTIDE SEQUENCE</scope>
</reference>
<dbReference type="Proteomes" id="UP001151760">
    <property type="component" value="Unassembled WGS sequence"/>
</dbReference>